<keyword evidence="2" id="KW-1185">Reference proteome</keyword>
<reference evidence="1" key="1">
    <citation type="submission" date="2023-01" db="EMBL/GenBank/DDBJ databases">
        <title>The chitinases involved in constricting ring structure development in the nematode-trapping fungus Drechslerella dactyloides.</title>
        <authorList>
            <person name="Wang R."/>
            <person name="Zhang L."/>
            <person name="Tang P."/>
            <person name="Li S."/>
            <person name="Liang L."/>
        </authorList>
    </citation>
    <scope>NUCLEOTIDE SEQUENCE</scope>
    <source>
        <strain evidence="1">YMF1.00031</strain>
    </source>
</reference>
<protein>
    <submittedName>
        <fullName evidence="1">Uncharacterized protein</fullName>
    </submittedName>
</protein>
<dbReference type="EMBL" id="JAQGDS010000004">
    <property type="protein sequence ID" value="KAJ6261260.1"/>
    <property type="molecule type" value="Genomic_DNA"/>
</dbReference>
<comment type="caution">
    <text evidence="1">The sequence shown here is derived from an EMBL/GenBank/DDBJ whole genome shotgun (WGS) entry which is preliminary data.</text>
</comment>
<evidence type="ECO:0000313" key="1">
    <source>
        <dbReference type="EMBL" id="KAJ6261260.1"/>
    </source>
</evidence>
<name>A0AAD6IYW0_DREDA</name>
<accession>A0AAD6IYW0</accession>
<organism evidence="1 2">
    <name type="scientific">Drechslerella dactyloides</name>
    <name type="common">Nematode-trapping fungus</name>
    <name type="synonym">Arthrobotrys dactyloides</name>
    <dbReference type="NCBI Taxonomy" id="74499"/>
    <lineage>
        <taxon>Eukaryota</taxon>
        <taxon>Fungi</taxon>
        <taxon>Dikarya</taxon>
        <taxon>Ascomycota</taxon>
        <taxon>Pezizomycotina</taxon>
        <taxon>Orbiliomycetes</taxon>
        <taxon>Orbiliales</taxon>
        <taxon>Orbiliaceae</taxon>
        <taxon>Drechslerella</taxon>
    </lineage>
</organism>
<sequence>MQASTIPLFRAREDSKKTRLRRLDMLAFARQPKSINRAFLTLEEALFITIISRAAVSKRNNHHSPVYLHSVLTETPSSSFASSFLLFAKACKHSLRKLQPFLKHISPHPPILLCTPKH</sequence>
<dbReference type="AlphaFoldDB" id="A0AAD6IYW0"/>
<proteinExistence type="predicted"/>
<dbReference type="Proteomes" id="UP001221413">
    <property type="component" value="Unassembled WGS sequence"/>
</dbReference>
<evidence type="ECO:0000313" key="2">
    <source>
        <dbReference type="Proteomes" id="UP001221413"/>
    </source>
</evidence>
<gene>
    <name evidence="1" type="ORF">Dda_3928</name>
</gene>